<dbReference type="Gene3D" id="1.10.357.10">
    <property type="entry name" value="Tetracycline Repressor, domain 2"/>
    <property type="match status" value="1"/>
</dbReference>
<dbReference type="RefSeq" id="WP_017838185.1">
    <property type="nucleotide sequence ID" value="NZ_NTGA01000011.1"/>
</dbReference>
<sequence>MTAPEKRAPKQDRSRLTRERLLGASIDLLATQGWAATTVGAVAAAAGVSRGAAQHHFPTREDLITAALGHMIEQRLEDVRRVGLDLPEPGPERTVAVVRLIVQHYTSDLFKAALHVWTAAASDPALRDRVLPFETHMSREVLVIAADALGYDPADLRVRRPLQATLDLARGLGLADVLSDDSARREKVIRYWAETLDVMLAQVPVASDRDSAPAAF</sequence>
<gene>
    <name evidence="4" type="ORF">CEY15_05335</name>
</gene>
<dbReference type="OrthoDB" id="4538622at2"/>
<dbReference type="PROSITE" id="PS50977">
    <property type="entry name" value="HTH_TETR_2"/>
    <property type="match status" value="1"/>
</dbReference>
<comment type="caution">
    <text evidence="4">The sequence shown here is derived from an EMBL/GenBank/DDBJ whole genome shotgun (WGS) entry which is preliminary data.</text>
</comment>
<feature type="DNA-binding region" description="H-T-H motif" evidence="2">
    <location>
        <begin position="38"/>
        <end position="57"/>
    </location>
</feature>
<dbReference type="PANTHER" id="PTHR30055:SF226">
    <property type="entry name" value="HTH-TYPE TRANSCRIPTIONAL REGULATOR PKSA"/>
    <property type="match status" value="1"/>
</dbReference>
<dbReference type="PANTHER" id="PTHR30055">
    <property type="entry name" value="HTH-TYPE TRANSCRIPTIONAL REGULATOR RUTR"/>
    <property type="match status" value="1"/>
</dbReference>
<dbReference type="EMBL" id="NTGA01000011">
    <property type="protein sequence ID" value="PAY23979.1"/>
    <property type="molecule type" value="Genomic_DNA"/>
</dbReference>
<dbReference type="PRINTS" id="PR00455">
    <property type="entry name" value="HTHTETR"/>
</dbReference>
<proteinExistence type="predicted"/>
<evidence type="ECO:0000313" key="5">
    <source>
        <dbReference type="Proteomes" id="UP000218810"/>
    </source>
</evidence>
<dbReference type="Pfam" id="PF00440">
    <property type="entry name" value="TetR_N"/>
    <property type="match status" value="1"/>
</dbReference>
<keyword evidence="5" id="KW-1185">Reference proteome</keyword>
<dbReference type="AlphaFoldDB" id="A0A2A2WRW7"/>
<evidence type="ECO:0000256" key="1">
    <source>
        <dbReference type="ARBA" id="ARBA00023125"/>
    </source>
</evidence>
<dbReference type="GO" id="GO:0003700">
    <property type="term" value="F:DNA-binding transcription factor activity"/>
    <property type="evidence" value="ECO:0007669"/>
    <property type="project" value="TreeGrafter"/>
</dbReference>
<evidence type="ECO:0000259" key="3">
    <source>
        <dbReference type="PROSITE" id="PS50977"/>
    </source>
</evidence>
<accession>A0A2A2WRW7</accession>
<name>A0A2A2WRW7_9ACTN</name>
<dbReference type="InterPro" id="IPR050109">
    <property type="entry name" value="HTH-type_TetR-like_transc_reg"/>
</dbReference>
<reference evidence="5" key="1">
    <citation type="submission" date="2017-09" db="EMBL/GenBank/DDBJ databases">
        <authorList>
            <person name="Zhang Y."/>
            <person name="Huang X."/>
            <person name="Liu J."/>
            <person name="Lu L."/>
            <person name="Peng K."/>
        </authorList>
    </citation>
    <scope>NUCLEOTIDE SEQUENCE [LARGE SCALE GENOMIC DNA]</scope>
    <source>
        <strain evidence="5">S-XJ-1</strain>
    </source>
</reference>
<protein>
    <submittedName>
        <fullName evidence="4">TetR/AcrR family transcriptional regulator</fullName>
    </submittedName>
</protein>
<evidence type="ECO:0000313" key="4">
    <source>
        <dbReference type="EMBL" id="PAY23979.1"/>
    </source>
</evidence>
<keyword evidence="1 2" id="KW-0238">DNA-binding</keyword>
<dbReference type="GO" id="GO:0000976">
    <property type="term" value="F:transcription cis-regulatory region binding"/>
    <property type="evidence" value="ECO:0007669"/>
    <property type="project" value="TreeGrafter"/>
</dbReference>
<feature type="domain" description="HTH tetR-type" evidence="3">
    <location>
        <begin position="15"/>
        <end position="75"/>
    </location>
</feature>
<organism evidence="4 5">
    <name type="scientific">Dietzia natronolimnaea</name>
    <dbReference type="NCBI Taxonomy" id="161920"/>
    <lineage>
        <taxon>Bacteria</taxon>
        <taxon>Bacillati</taxon>
        <taxon>Actinomycetota</taxon>
        <taxon>Actinomycetes</taxon>
        <taxon>Mycobacteriales</taxon>
        <taxon>Dietziaceae</taxon>
        <taxon>Dietzia</taxon>
    </lineage>
</organism>
<dbReference type="InterPro" id="IPR009057">
    <property type="entry name" value="Homeodomain-like_sf"/>
</dbReference>
<dbReference type="SUPFAM" id="SSF46689">
    <property type="entry name" value="Homeodomain-like"/>
    <property type="match status" value="1"/>
</dbReference>
<evidence type="ECO:0000256" key="2">
    <source>
        <dbReference type="PROSITE-ProRule" id="PRU00335"/>
    </source>
</evidence>
<dbReference type="InterPro" id="IPR001647">
    <property type="entry name" value="HTH_TetR"/>
</dbReference>
<dbReference type="Proteomes" id="UP000218810">
    <property type="component" value="Unassembled WGS sequence"/>
</dbReference>